<dbReference type="EMBL" id="LT629710">
    <property type="protein sequence ID" value="SDP29494.1"/>
    <property type="molecule type" value="Genomic_DNA"/>
</dbReference>
<reference evidence="1 2" key="1">
    <citation type="submission" date="2016-10" db="EMBL/GenBank/DDBJ databases">
        <authorList>
            <person name="de Groot N.N."/>
        </authorList>
    </citation>
    <scope>NUCLEOTIDE SEQUENCE [LARGE SCALE GENOMIC DNA]</scope>
    <source>
        <strain evidence="2">P4-7,KCTC 19426,CECT 7604</strain>
    </source>
</reference>
<accession>A0A1H0RIZ6</accession>
<dbReference type="AlphaFoldDB" id="A0A1H0RIZ6"/>
<sequence>MPLPTSLDVLLHLEAADGTIKGTLQEGSGYRWPFYGWLELSSILDNLRAAHSGAVTAPVDPASDGG</sequence>
<evidence type="ECO:0000313" key="2">
    <source>
        <dbReference type="Proteomes" id="UP000198741"/>
    </source>
</evidence>
<organism evidence="1 2">
    <name type="scientific">Nakamurella panacisegetis</name>
    <dbReference type="NCBI Taxonomy" id="1090615"/>
    <lineage>
        <taxon>Bacteria</taxon>
        <taxon>Bacillati</taxon>
        <taxon>Actinomycetota</taxon>
        <taxon>Actinomycetes</taxon>
        <taxon>Nakamurellales</taxon>
        <taxon>Nakamurellaceae</taxon>
        <taxon>Nakamurella</taxon>
    </lineage>
</organism>
<evidence type="ECO:0000313" key="1">
    <source>
        <dbReference type="EMBL" id="SDP29494.1"/>
    </source>
</evidence>
<dbReference type="RefSeq" id="WP_157695505.1">
    <property type="nucleotide sequence ID" value="NZ_LT629710.1"/>
</dbReference>
<dbReference type="Proteomes" id="UP000198741">
    <property type="component" value="Chromosome I"/>
</dbReference>
<protein>
    <submittedName>
        <fullName evidence="1">Uncharacterized protein</fullName>
    </submittedName>
</protein>
<name>A0A1H0RIZ6_9ACTN</name>
<keyword evidence="2" id="KW-1185">Reference proteome</keyword>
<proteinExistence type="predicted"/>
<gene>
    <name evidence="1" type="ORF">SAMN04515671_3601</name>
</gene>